<evidence type="ECO:0000313" key="1">
    <source>
        <dbReference type="EMBL" id="MCX2817912.1"/>
    </source>
</evidence>
<sequence>MLVVVSGCLGAGVQADGVRDEFVHQNTSSYVYDGETSYSLNAPGGPTRTTTIDFRAVVNRTARSLRANISSVTEGAGRSAVSGTTTYLVNRTVYTRSVREGDTTGWTAFGTDAEVENTWSARDELRLYEHLLRNASVEHNRTEAVRGTDANRIDVELGDRRAELLAGKFRDGVGFFEEGETETFRTTVWITDDGRLLRAETRAGMVLRNRTTATGRTDLNVDLTFSDTFRYGDVPTVEVPQKALNATRVR</sequence>
<name>A0A9Q4GFT4_9EURY</name>
<dbReference type="Gene3D" id="2.50.20.20">
    <property type="match status" value="1"/>
</dbReference>
<proteinExistence type="predicted"/>
<dbReference type="EMBL" id="RKLV01000001">
    <property type="protein sequence ID" value="MCX2817912.1"/>
    <property type="molecule type" value="Genomic_DNA"/>
</dbReference>
<protein>
    <submittedName>
        <fullName evidence="1">Uncharacterized protein</fullName>
    </submittedName>
</protein>
<dbReference type="RefSeq" id="WP_266085446.1">
    <property type="nucleotide sequence ID" value="NZ_RKLV01000001.1"/>
</dbReference>
<accession>A0A9Q4GFT4</accession>
<organism evidence="1 2">
    <name type="scientific">Halorutilus salinus</name>
    <dbReference type="NCBI Taxonomy" id="2487751"/>
    <lineage>
        <taxon>Archaea</taxon>
        <taxon>Methanobacteriati</taxon>
        <taxon>Methanobacteriota</taxon>
        <taxon>Stenosarchaea group</taxon>
        <taxon>Halobacteria</taxon>
        <taxon>Halorutilales</taxon>
        <taxon>Halorutilaceae</taxon>
        <taxon>Halorutilus</taxon>
    </lineage>
</organism>
<comment type="caution">
    <text evidence="1">The sequence shown here is derived from an EMBL/GenBank/DDBJ whole genome shotgun (WGS) entry which is preliminary data.</text>
</comment>
<dbReference type="Proteomes" id="UP001149411">
    <property type="component" value="Unassembled WGS sequence"/>
</dbReference>
<keyword evidence="2" id="KW-1185">Reference proteome</keyword>
<reference evidence="1" key="1">
    <citation type="submission" date="2022-09" db="EMBL/GenBank/DDBJ databases">
        <title>Haloadaptaus new haloarchaeum isolated from saline soil.</title>
        <authorList>
            <person name="Duran-Viseras A."/>
            <person name="Sanchez-Porro C."/>
            <person name="Ventosa A."/>
        </authorList>
    </citation>
    <scope>NUCLEOTIDE SEQUENCE</scope>
    <source>
        <strain evidence="1">F3-133</strain>
    </source>
</reference>
<dbReference type="AlphaFoldDB" id="A0A9Q4GFT4"/>
<gene>
    <name evidence="1" type="ORF">EGH25_00865</name>
</gene>
<evidence type="ECO:0000313" key="2">
    <source>
        <dbReference type="Proteomes" id="UP001149411"/>
    </source>
</evidence>